<dbReference type="PANTHER" id="PTHR30619">
    <property type="entry name" value="DNA INTERNALIZATION/COMPETENCE PROTEIN COMEC/REC2"/>
    <property type="match status" value="1"/>
</dbReference>
<evidence type="ECO:0000259" key="8">
    <source>
        <dbReference type="Pfam" id="PF03772"/>
    </source>
</evidence>
<feature type="transmembrane region" description="Helical" evidence="7">
    <location>
        <begin position="57"/>
        <end position="75"/>
    </location>
</feature>
<keyword evidence="5 7" id="KW-0472">Membrane</keyword>
<evidence type="ECO:0000256" key="7">
    <source>
        <dbReference type="SAM" id="Phobius"/>
    </source>
</evidence>
<feature type="domain" description="DUF4131" evidence="9">
    <location>
        <begin position="56"/>
        <end position="201"/>
    </location>
</feature>
<organism evidence="10 11">
    <name type="scientific">Belnapia mucosa</name>
    <dbReference type="NCBI Taxonomy" id="2804532"/>
    <lineage>
        <taxon>Bacteria</taxon>
        <taxon>Pseudomonadati</taxon>
        <taxon>Pseudomonadota</taxon>
        <taxon>Alphaproteobacteria</taxon>
        <taxon>Acetobacterales</taxon>
        <taxon>Roseomonadaceae</taxon>
        <taxon>Belnapia</taxon>
    </lineage>
</organism>
<feature type="transmembrane region" description="Helical" evidence="7">
    <location>
        <begin position="355"/>
        <end position="388"/>
    </location>
</feature>
<keyword evidence="11" id="KW-1185">Reference proteome</keyword>
<dbReference type="InterPro" id="IPR052159">
    <property type="entry name" value="Competence_DNA_uptake"/>
</dbReference>
<evidence type="ECO:0000259" key="9">
    <source>
        <dbReference type="Pfam" id="PF13567"/>
    </source>
</evidence>
<feature type="transmembrane region" description="Helical" evidence="7">
    <location>
        <begin position="268"/>
        <end position="291"/>
    </location>
</feature>
<accession>A0ABS1V8H4</accession>
<feature type="transmembrane region" description="Helical" evidence="7">
    <location>
        <begin position="303"/>
        <end position="321"/>
    </location>
</feature>
<protein>
    <submittedName>
        <fullName evidence="10">ComEC/Rec2 family competence protein</fullName>
    </submittedName>
</protein>
<sequence>MSSAFARPAPRWPGKPALAAAWEPLLAAERPRLALWLVVALAVGMLVYFALPSEPPPAAWWLAPPLLLLALWLGVRHPMLGLGTGLPAAAALGFAVAGWTTAAQPPALEPPRTATVVLGEVVNVEALPEGRRVTLAAPRFGEGPPESRQIRIRLRANDPARPRPGDRLRVRALIRAPGGPTQPGGFDFQRHAWFSGLGGSGSALGPAEVLPGEAAPVFAGLRAGIEARVAAVLPGAPGAVAAALLTGGQSAIPAGDLAAMRDSGLAHLLSVSGLHIVAVMGLGFWVLRALLALVPGLALRLPLKPVAAVAALALGGAYMLLTGGQVPMLRSFLMAALGTLGLLAGRRVLTLRALALAAAVVLLVQPAAILGASFQMSFAAVLALIAGWDWLRPRLPAAGPGASWRRRLILAGFGLVATSLLAGAATTPFGLHHFGRLQVYGVLANAVAVPLTSLLVMPAGMLAALLMPFGLERFALLPMGWGVEAVLAVAHAVAGWPGAALSVPPIPAWGLGGCAFGMVWLCLWRTSWRLAGVPLILLGLGSGALDRPPDLLVSGDGRLIALRAGGELYLQKLSGSSALVRENWQRQLGVAQVTALPRDGEAAGGVVRCTGGACRLDPGEGLPRAVLLRGEAPGAACASAAVVVSAEPVRGACAAQVVDRFAVWRNGPHAIWLEPGGVRVLSDRAHRGDRPWVPPVPRPRGLASAEPLAAVE</sequence>
<dbReference type="InterPro" id="IPR025405">
    <property type="entry name" value="DUF4131"/>
</dbReference>
<dbReference type="NCBIfam" id="TIGR00360">
    <property type="entry name" value="ComEC_N-term"/>
    <property type="match status" value="1"/>
</dbReference>
<dbReference type="Proteomes" id="UP000606490">
    <property type="component" value="Unassembled WGS sequence"/>
</dbReference>
<evidence type="ECO:0000256" key="5">
    <source>
        <dbReference type="ARBA" id="ARBA00023136"/>
    </source>
</evidence>
<evidence type="ECO:0000256" key="6">
    <source>
        <dbReference type="SAM" id="MobiDB-lite"/>
    </source>
</evidence>
<comment type="caution">
    <text evidence="10">The sequence shown here is derived from an EMBL/GenBank/DDBJ whole genome shotgun (WGS) entry which is preliminary data.</text>
</comment>
<keyword evidence="2" id="KW-1003">Cell membrane</keyword>
<dbReference type="PANTHER" id="PTHR30619:SF1">
    <property type="entry name" value="RECOMBINATION PROTEIN 2"/>
    <property type="match status" value="1"/>
</dbReference>
<feature type="transmembrane region" description="Helical" evidence="7">
    <location>
        <begin position="443"/>
        <end position="467"/>
    </location>
</feature>
<feature type="transmembrane region" description="Helical" evidence="7">
    <location>
        <begin position="506"/>
        <end position="524"/>
    </location>
</feature>
<evidence type="ECO:0000256" key="4">
    <source>
        <dbReference type="ARBA" id="ARBA00022989"/>
    </source>
</evidence>
<reference evidence="10 11" key="1">
    <citation type="submission" date="2021-01" db="EMBL/GenBank/DDBJ databases">
        <title>Belnapia mucosa sp. nov. and Belnapia arida sp. nov., isolated from the Tabernas Desert (Almeria, Spain).</title>
        <authorList>
            <person name="Molina-Menor E."/>
            <person name="Vidal-Verdu A."/>
            <person name="Calonge A."/>
            <person name="Satari L."/>
            <person name="Pereto Magraner J."/>
            <person name="Porcar Miralles M."/>
        </authorList>
    </citation>
    <scope>NUCLEOTIDE SEQUENCE [LARGE SCALE GENOMIC DNA]</scope>
    <source>
        <strain evidence="10 11">T6</strain>
    </source>
</reference>
<dbReference type="InterPro" id="IPR004477">
    <property type="entry name" value="ComEC_N"/>
</dbReference>
<dbReference type="EMBL" id="JAEUXJ010000011">
    <property type="protein sequence ID" value="MBL6457966.1"/>
    <property type="molecule type" value="Genomic_DNA"/>
</dbReference>
<dbReference type="Pfam" id="PF13567">
    <property type="entry name" value="DUF4131"/>
    <property type="match status" value="1"/>
</dbReference>
<feature type="transmembrane region" description="Helical" evidence="7">
    <location>
        <begin position="408"/>
        <end position="431"/>
    </location>
</feature>
<dbReference type="Pfam" id="PF03772">
    <property type="entry name" value="Competence"/>
    <property type="match status" value="1"/>
</dbReference>
<evidence type="ECO:0000313" key="11">
    <source>
        <dbReference type="Proteomes" id="UP000606490"/>
    </source>
</evidence>
<keyword evidence="4 7" id="KW-1133">Transmembrane helix</keyword>
<proteinExistence type="predicted"/>
<evidence type="ECO:0000256" key="3">
    <source>
        <dbReference type="ARBA" id="ARBA00022692"/>
    </source>
</evidence>
<evidence type="ECO:0000256" key="2">
    <source>
        <dbReference type="ARBA" id="ARBA00022475"/>
    </source>
</evidence>
<evidence type="ECO:0000313" key="10">
    <source>
        <dbReference type="EMBL" id="MBL6457966.1"/>
    </source>
</evidence>
<name>A0ABS1V8H4_9PROT</name>
<feature type="domain" description="ComEC/Rec2-related protein" evidence="8">
    <location>
        <begin position="244"/>
        <end position="526"/>
    </location>
</feature>
<feature type="transmembrane region" description="Helical" evidence="7">
    <location>
        <begin position="33"/>
        <end position="51"/>
    </location>
</feature>
<feature type="region of interest" description="Disordered" evidence="6">
    <location>
        <begin position="687"/>
        <end position="712"/>
    </location>
</feature>
<keyword evidence="3 7" id="KW-0812">Transmembrane</keyword>
<gene>
    <name evidence="10" type="ORF">JMJ55_21765</name>
</gene>
<feature type="transmembrane region" description="Helical" evidence="7">
    <location>
        <begin position="474"/>
        <end position="494"/>
    </location>
</feature>
<comment type="subcellular location">
    <subcellularLocation>
        <location evidence="1">Cell membrane</location>
        <topology evidence="1">Multi-pass membrane protein</topology>
    </subcellularLocation>
</comment>
<evidence type="ECO:0000256" key="1">
    <source>
        <dbReference type="ARBA" id="ARBA00004651"/>
    </source>
</evidence>